<gene>
    <name evidence="1" type="ORF">DIS07_06925</name>
</gene>
<dbReference type="OrthoDB" id="9815802at2"/>
<name>A0A2U2JCW0_9FLAO</name>
<keyword evidence="2" id="KW-1185">Reference proteome</keyword>
<evidence type="ECO:0000313" key="2">
    <source>
        <dbReference type="Proteomes" id="UP000245670"/>
    </source>
</evidence>
<comment type="caution">
    <text evidence="1">The sequence shown here is derived from an EMBL/GenBank/DDBJ whole genome shotgun (WGS) entry which is preliminary data.</text>
</comment>
<dbReference type="RefSeq" id="WP_109404486.1">
    <property type="nucleotide sequence ID" value="NZ_QFFG01000002.1"/>
</dbReference>
<protein>
    <submittedName>
        <fullName evidence="1">Uncharacterized protein</fullName>
    </submittedName>
</protein>
<proteinExistence type="predicted"/>
<organism evidence="1 2">
    <name type="scientific">Polaribacter aquimarinus</name>
    <dbReference type="NCBI Taxonomy" id="2100726"/>
    <lineage>
        <taxon>Bacteria</taxon>
        <taxon>Pseudomonadati</taxon>
        <taxon>Bacteroidota</taxon>
        <taxon>Flavobacteriia</taxon>
        <taxon>Flavobacteriales</taxon>
        <taxon>Flavobacteriaceae</taxon>
    </lineage>
</organism>
<accession>A0A2U2JCW0</accession>
<evidence type="ECO:0000313" key="1">
    <source>
        <dbReference type="EMBL" id="PWG06155.1"/>
    </source>
</evidence>
<sequence length="1125" mass="130319">MLKKYLFFLFLIVGFSIQSQTKSKDFKVKKILVKKDTILLDSVALNPKIFKVFDASLQIIPNTSYTIDFSNAVLILSAKKHKEITVEYFRLPDFITKVYTPFDEKLILPNETNTGKLYSLTTNKKTADIKLFEGLQTRGFITRGLTSGNNQNAVTNSSLDLEISGKLSKNVTLKANIFDTNIPIQQNGYSQNLSDFDRVYVEMFTDNWRVRAGDISLKNEESYFMPIGKQIAGLRVEANVNKNLKVAASGAVVRGKFNTYYVNGKEGNQGPYKIFGVNNEPAILIIEGSEVVFINGVPIEEGEDKDYTINYNLAEITFNTTFPITNDMRIAIDFQYADRNYTRFLTYEEVEYKSNKWNISGYFYSENDAKNQPIQQSLTDAQKQILADAGDNTDAMVTPSAFVDAFDENKVLYKKVINGVFETFEYSQNPNDELYFVTFTNVGQNRGDYNLDRSTAVGNIFVYAGVNQGSYNPIIRLTAPNKYQAFVFKTNYDSQKKTKINLEVAVSNNDANLFSVKDDANNVAPAIKVDWQQILIDKKWQLKSTISHEFVQNNFNTEQGWETVEFNRDWNILTNNATKNYFQSEISLQSKKNDFVLYRFNHLNYPNTFNGNKHEFQSKMILKKTTFYLNGSFLENTSTSEDNSFFIAKAKAEHDFNKKWLGAFINFETNSRQNINTKEFINTSHRFKEYEGYFGIGDTTKVFAKLGFNYRNNDSIKSNAFTEINNRKTLYLNSKLIQNKKTNLSLYANYRLTENQFSEDEKTLNSKVVFNQKLFKNFININTVYETSSGNVAQQEYIYVKTEPGLGYYTWIDYNNNGIQDFDEFEIAEFQDQASYLRLPKPNLRFIATQRAKFTQSLTLNPRVWTYKKGIHKILSKFYNQSFLSVENEQKRIGNSFNFNPFNFDENKLIGLNFNLRNSLYFNRGLQDYSVTYTYGKNRNKQQFLIGNQENNLQLHQIDFAHKFKTFWLFELIGKVSENDLQTENFNNRNYLIKTNEIQPKISFLYNQNNRFTAFYHLKNKKNKLQDFETLSQQKFGVEYFYISKNKNQISANANVFLNDFNGNTNSPVAYQMLEGLQSGKNYTWNVLFNQKLSNFLNLNLSYLGRKSENSKTIHTGSVQLKAIF</sequence>
<dbReference type="AlphaFoldDB" id="A0A2U2JCW0"/>
<dbReference type="Proteomes" id="UP000245670">
    <property type="component" value="Unassembled WGS sequence"/>
</dbReference>
<reference evidence="1 2" key="1">
    <citation type="submission" date="2018-05" db="EMBL/GenBank/DDBJ databases">
        <title>Polaribacter aquimarinus sp. nov., isolated from sediment in a sediment of sea.</title>
        <authorList>
            <person name="Lu D."/>
        </authorList>
    </citation>
    <scope>NUCLEOTIDE SEQUENCE [LARGE SCALE GENOMIC DNA]</scope>
    <source>
        <strain evidence="1 2">ZY113</strain>
    </source>
</reference>
<dbReference type="EMBL" id="QFFG01000002">
    <property type="protein sequence ID" value="PWG06155.1"/>
    <property type="molecule type" value="Genomic_DNA"/>
</dbReference>